<evidence type="ECO:0000313" key="3">
    <source>
        <dbReference type="Proteomes" id="UP000218542"/>
    </source>
</evidence>
<accession>A0A286TVT1</accession>
<evidence type="ECO:0000313" key="2">
    <source>
        <dbReference type="EMBL" id="GAX60006.1"/>
    </source>
</evidence>
<dbReference type="Gene3D" id="3.40.50.2000">
    <property type="entry name" value="Glycogen Phosphorylase B"/>
    <property type="match status" value="1"/>
</dbReference>
<sequence>MNILLSYTSNPMTTASYLEKAIRKICGVITYGPAINKGMLKSWDLLDVEDRVRNHQIPFSDGDMIRVIRKLPAGWHPDVFLYVDTGIFYPLINLDLLECIKACYLIDSHINFDSHLEFARDFDVVFVAHKPAVEMFKASGIEDVFWIPPACDPQLHGKTRGEGLYDISFVGTLNSEFNPERVNLFNALKQSFNVYYERCFLERMAEVLYQSKIVFHKSVNDGLAMRVFEVLASGSMLLTDESKGSGLTNLFENRKHIVIYRNEKELLELADYYLRHEDDRKKIAVEGMRKVLTEHTYRHRAEDMIRTLSMFKKMRDIQLQLLT</sequence>
<dbReference type="SUPFAM" id="SSF53756">
    <property type="entry name" value="UDP-Glycosyltransferase/glycogen phosphorylase"/>
    <property type="match status" value="1"/>
</dbReference>
<dbReference type="Proteomes" id="UP000218542">
    <property type="component" value="Unassembled WGS sequence"/>
</dbReference>
<name>A0A286TVT1_9BACT</name>
<dbReference type="AlphaFoldDB" id="A0A286TVT1"/>
<dbReference type="Pfam" id="PF13524">
    <property type="entry name" value="Glyco_trans_1_2"/>
    <property type="match status" value="1"/>
</dbReference>
<feature type="domain" description="Spore protein YkvP/CgeB glycosyl transferase-like" evidence="1">
    <location>
        <begin position="200"/>
        <end position="305"/>
    </location>
</feature>
<evidence type="ECO:0000259" key="1">
    <source>
        <dbReference type="Pfam" id="PF13524"/>
    </source>
</evidence>
<organism evidence="2 3">
    <name type="scientific">Candidatus Scalindua japonica</name>
    <dbReference type="NCBI Taxonomy" id="1284222"/>
    <lineage>
        <taxon>Bacteria</taxon>
        <taxon>Pseudomonadati</taxon>
        <taxon>Planctomycetota</taxon>
        <taxon>Candidatus Brocadiia</taxon>
        <taxon>Candidatus Brocadiales</taxon>
        <taxon>Candidatus Scalinduaceae</taxon>
        <taxon>Candidatus Scalindua</taxon>
    </lineage>
</organism>
<keyword evidence="3" id="KW-1185">Reference proteome</keyword>
<gene>
    <name evidence="2" type="ORF">SCALIN_C05_0091</name>
</gene>
<comment type="caution">
    <text evidence="2">The sequence shown here is derived from an EMBL/GenBank/DDBJ whole genome shotgun (WGS) entry which is preliminary data.</text>
</comment>
<proteinExistence type="predicted"/>
<reference evidence="3" key="1">
    <citation type="journal article" date="2017" name="Environ. Microbiol. Rep.">
        <title>Genetic Diversity of Marine Anaerobic Ammonium-Oxidizing Bacteria as Revealed by Genomic and Proteomic Analyses of 'Candidatus Scalindua japonica'.</title>
        <authorList>
            <person name="Oshiki M."/>
            <person name="Mizuto K."/>
            <person name="Kimura Z."/>
            <person name="Kindaichi T."/>
            <person name="Satoh H."/>
            <person name="Okabe S."/>
        </authorList>
    </citation>
    <scope>NUCLEOTIDE SEQUENCE [LARGE SCALE GENOMIC DNA]</scope>
    <source>
        <strain evidence="3">husup-a2</strain>
    </source>
</reference>
<protein>
    <recommendedName>
        <fullName evidence="1">Spore protein YkvP/CgeB glycosyl transferase-like domain-containing protein</fullName>
    </recommendedName>
</protein>
<dbReference type="EMBL" id="BAOS01000005">
    <property type="protein sequence ID" value="GAX60006.1"/>
    <property type="molecule type" value="Genomic_DNA"/>
</dbReference>
<dbReference type="OrthoDB" id="2592041at2"/>
<dbReference type="InterPro" id="IPR055259">
    <property type="entry name" value="YkvP/CgeB_Glyco_trans-like"/>
</dbReference>
<dbReference type="RefSeq" id="WP_096893187.1">
    <property type="nucleotide sequence ID" value="NZ_BAOS01000005.1"/>
</dbReference>